<organism evidence="2 3">
    <name type="scientific">Pseudooceanicola pacificus</name>
    <dbReference type="NCBI Taxonomy" id="2676438"/>
    <lineage>
        <taxon>Bacteria</taxon>
        <taxon>Pseudomonadati</taxon>
        <taxon>Pseudomonadota</taxon>
        <taxon>Alphaproteobacteria</taxon>
        <taxon>Rhodobacterales</taxon>
        <taxon>Paracoccaceae</taxon>
        <taxon>Pseudooceanicola</taxon>
    </lineage>
</organism>
<accession>A0A844W2S0</accession>
<keyword evidence="1" id="KW-0732">Signal</keyword>
<feature type="chain" id="PRO_5032835777" evidence="1">
    <location>
        <begin position="30"/>
        <end position="278"/>
    </location>
</feature>
<sequence length="278" mass="30972">MTPLRQAAGTVVLCLALALLSLAPLRAGADDGVDRLYTALKLPEMIALMRDEGMAQSESLAFDYLAFPPGDSWAQLMRRIYDPAKMEAAMKAAFRSDIEGAEIAPLIDFFQGETGSRIAELELDARRAFLDPATEEAARRQVSDPDTPASRLALIDRYIEVNDLVEFNVMGALNSNYRFYQGLTETGTFEMTDEEMLAEVWAQEAQTRSDTISWLRAFLLMAYEPLSDDDLRAYVDLSATEPGQRLNSALFMGFERMYNDVYHALGLAVAYQMSGQDL</sequence>
<gene>
    <name evidence="2" type="ORF">GLS40_05045</name>
</gene>
<keyword evidence="3" id="KW-1185">Reference proteome</keyword>
<feature type="signal peptide" evidence="1">
    <location>
        <begin position="1"/>
        <end position="29"/>
    </location>
</feature>
<dbReference type="RefSeq" id="WP_160381643.1">
    <property type="nucleotide sequence ID" value="NZ_WNXQ01000002.1"/>
</dbReference>
<dbReference type="EMBL" id="WNXQ01000002">
    <property type="protein sequence ID" value="MWB77385.1"/>
    <property type="molecule type" value="Genomic_DNA"/>
</dbReference>
<evidence type="ECO:0000313" key="2">
    <source>
        <dbReference type="EMBL" id="MWB77385.1"/>
    </source>
</evidence>
<proteinExistence type="predicted"/>
<name>A0A844W2S0_9RHOB</name>
<reference evidence="2 3" key="1">
    <citation type="submission" date="2019-11" db="EMBL/GenBank/DDBJ databases">
        <title>Pseudooceanicola pacifica sp. nov., isolated from deep-sea sediment of the Pacific Ocean.</title>
        <authorList>
            <person name="Lyu L."/>
        </authorList>
    </citation>
    <scope>NUCLEOTIDE SEQUENCE [LARGE SCALE GENOMIC DNA]</scope>
    <source>
        <strain evidence="2 3">216_PA32_1</strain>
    </source>
</reference>
<comment type="caution">
    <text evidence="2">The sequence shown here is derived from an EMBL/GenBank/DDBJ whole genome shotgun (WGS) entry which is preliminary data.</text>
</comment>
<protein>
    <submittedName>
        <fullName evidence="2">DUF2059 domain-containing protein</fullName>
    </submittedName>
</protein>
<evidence type="ECO:0000256" key="1">
    <source>
        <dbReference type="SAM" id="SignalP"/>
    </source>
</evidence>
<evidence type="ECO:0000313" key="3">
    <source>
        <dbReference type="Proteomes" id="UP000443843"/>
    </source>
</evidence>
<dbReference type="Proteomes" id="UP000443843">
    <property type="component" value="Unassembled WGS sequence"/>
</dbReference>
<dbReference type="AlphaFoldDB" id="A0A844W2S0"/>